<keyword evidence="4 6" id="KW-1133">Transmembrane helix</keyword>
<reference evidence="9" key="1">
    <citation type="journal article" date="2023" name="G3 (Bethesda)">
        <title>Whole genome assembly and annotation of the endangered Caribbean coral Acropora cervicornis.</title>
        <authorList>
            <person name="Selwyn J.D."/>
            <person name="Vollmer S.V."/>
        </authorList>
    </citation>
    <scope>NUCLEOTIDE SEQUENCE</scope>
    <source>
        <strain evidence="9">K2</strain>
    </source>
</reference>
<accession>A0AAD9QYH5</accession>
<dbReference type="PANTHER" id="PTHR45799:SF2">
    <property type="entry name" value="RETICULON-LIKE PROTEIN"/>
    <property type="match status" value="1"/>
</dbReference>
<feature type="domain" description="Reticulon" evidence="8">
    <location>
        <begin position="18"/>
        <end position="139"/>
    </location>
</feature>
<evidence type="ECO:0000256" key="1">
    <source>
        <dbReference type="ARBA" id="ARBA00004477"/>
    </source>
</evidence>
<sequence>MHMFEWGKGDSTLSWEDHPFDGAKADLVGEKVAEVTVSITTKLRNLFLVDDLSDSLKLLVVLYILSYIALWFSGITLSFIGFIGAFIGPKIYDMYRTEIDSCMRKIKSAVDEVLQKITAKVPATKQKEASMPDSKDNLEHSDNDKKMS</sequence>
<gene>
    <name evidence="9" type="ORF">P5673_005599</name>
</gene>
<keyword evidence="2 6" id="KW-0812">Transmembrane</keyword>
<comment type="subcellular location">
    <subcellularLocation>
        <location evidence="1 6">Endoplasmic reticulum membrane</location>
        <topology evidence="1 6">Multi-pass membrane protein</topology>
    </subcellularLocation>
</comment>
<evidence type="ECO:0000256" key="5">
    <source>
        <dbReference type="ARBA" id="ARBA00023136"/>
    </source>
</evidence>
<protein>
    <recommendedName>
        <fullName evidence="6">Reticulon-like protein</fullName>
    </recommendedName>
</protein>
<organism evidence="9 10">
    <name type="scientific">Acropora cervicornis</name>
    <name type="common">Staghorn coral</name>
    <dbReference type="NCBI Taxonomy" id="6130"/>
    <lineage>
        <taxon>Eukaryota</taxon>
        <taxon>Metazoa</taxon>
        <taxon>Cnidaria</taxon>
        <taxon>Anthozoa</taxon>
        <taxon>Hexacorallia</taxon>
        <taxon>Scleractinia</taxon>
        <taxon>Astrocoeniina</taxon>
        <taxon>Acroporidae</taxon>
        <taxon>Acropora</taxon>
    </lineage>
</organism>
<evidence type="ECO:0000256" key="6">
    <source>
        <dbReference type="RuleBase" id="RU363132"/>
    </source>
</evidence>
<proteinExistence type="predicted"/>
<feature type="compositionally biased region" description="Basic and acidic residues" evidence="7">
    <location>
        <begin position="125"/>
        <end position="148"/>
    </location>
</feature>
<dbReference type="AlphaFoldDB" id="A0AAD9QYH5"/>
<feature type="region of interest" description="Disordered" evidence="7">
    <location>
        <begin position="122"/>
        <end position="148"/>
    </location>
</feature>
<comment type="caution">
    <text evidence="6">Lacks conserved residue(s) required for the propagation of feature annotation.</text>
</comment>
<dbReference type="PANTHER" id="PTHR45799">
    <property type="entry name" value="RETICULON-LIKE PROTEIN"/>
    <property type="match status" value="1"/>
</dbReference>
<evidence type="ECO:0000313" key="10">
    <source>
        <dbReference type="Proteomes" id="UP001249851"/>
    </source>
</evidence>
<dbReference type="Pfam" id="PF02453">
    <property type="entry name" value="Reticulon"/>
    <property type="match status" value="1"/>
</dbReference>
<feature type="transmembrane region" description="Helical" evidence="6">
    <location>
        <begin position="60"/>
        <end position="87"/>
    </location>
</feature>
<dbReference type="PROSITE" id="PS50845">
    <property type="entry name" value="RETICULON"/>
    <property type="match status" value="1"/>
</dbReference>
<dbReference type="Proteomes" id="UP001249851">
    <property type="component" value="Unassembled WGS sequence"/>
</dbReference>
<evidence type="ECO:0000313" key="9">
    <source>
        <dbReference type="EMBL" id="KAK2569760.1"/>
    </source>
</evidence>
<evidence type="ECO:0000259" key="8">
    <source>
        <dbReference type="PROSITE" id="PS50845"/>
    </source>
</evidence>
<name>A0AAD9QYH5_ACRCE</name>
<dbReference type="EMBL" id="JARQWQ010000009">
    <property type="protein sequence ID" value="KAK2569760.1"/>
    <property type="molecule type" value="Genomic_DNA"/>
</dbReference>
<evidence type="ECO:0000256" key="4">
    <source>
        <dbReference type="ARBA" id="ARBA00022989"/>
    </source>
</evidence>
<evidence type="ECO:0000256" key="7">
    <source>
        <dbReference type="SAM" id="MobiDB-lite"/>
    </source>
</evidence>
<evidence type="ECO:0000256" key="2">
    <source>
        <dbReference type="ARBA" id="ARBA00022692"/>
    </source>
</evidence>
<keyword evidence="5 6" id="KW-0472">Membrane</keyword>
<keyword evidence="10" id="KW-1185">Reference proteome</keyword>
<dbReference type="GO" id="GO:0005789">
    <property type="term" value="C:endoplasmic reticulum membrane"/>
    <property type="evidence" value="ECO:0007669"/>
    <property type="project" value="UniProtKB-SubCell"/>
</dbReference>
<keyword evidence="3 6" id="KW-0256">Endoplasmic reticulum</keyword>
<reference evidence="9" key="2">
    <citation type="journal article" date="2023" name="Science">
        <title>Genomic signatures of disease resistance in endangered staghorn corals.</title>
        <authorList>
            <person name="Vollmer S.V."/>
            <person name="Selwyn J.D."/>
            <person name="Despard B.A."/>
            <person name="Roesel C.L."/>
        </authorList>
    </citation>
    <scope>NUCLEOTIDE SEQUENCE</scope>
    <source>
        <strain evidence="9">K2</strain>
    </source>
</reference>
<dbReference type="InterPro" id="IPR003388">
    <property type="entry name" value="Reticulon"/>
</dbReference>
<dbReference type="InterPro" id="IPR046964">
    <property type="entry name" value="RTN1-4"/>
</dbReference>
<evidence type="ECO:0000256" key="3">
    <source>
        <dbReference type="ARBA" id="ARBA00022824"/>
    </source>
</evidence>
<comment type="caution">
    <text evidence="9">The sequence shown here is derived from an EMBL/GenBank/DDBJ whole genome shotgun (WGS) entry which is preliminary data.</text>
</comment>